<protein>
    <submittedName>
        <fullName evidence="1">SRPBCC family protein</fullName>
    </submittedName>
</protein>
<dbReference type="Pfam" id="PF10604">
    <property type="entry name" value="Polyketide_cyc2"/>
    <property type="match status" value="1"/>
</dbReference>
<evidence type="ECO:0000313" key="1">
    <source>
        <dbReference type="EMBL" id="NKY30941.1"/>
    </source>
</evidence>
<reference evidence="1 2" key="1">
    <citation type="submission" date="2020-04" db="EMBL/GenBank/DDBJ databases">
        <title>MicrobeNet Type strains.</title>
        <authorList>
            <person name="Nicholson A.C."/>
        </authorList>
    </citation>
    <scope>NUCLEOTIDE SEQUENCE [LARGE SCALE GENOMIC DNA]</scope>
    <source>
        <strain evidence="1 2">DSM 44956</strain>
    </source>
</reference>
<dbReference type="InterPro" id="IPR019587">
    <property type="entry name" value="Polyketide_cyclase/dehydratase"/>
</dbReference>
<dbReference type="InterPro" id="IPR023393">
    <property type="entry name" value="START-like_dom_sf"/>
</dbReference>
<comment type="caution">
    <text evidence="1">The sequence shown here is derived from an EMBL/GenBank/DDBJ whole genome shotgun (WGS) entry which is preliminary data.</text>
</comment>
<gene>
    <name evidence="1" type="ORF">HGB38_32740</name>
</gene>
<accession>A0A7X6R707</accession>
<sequence>MAEFEVVRSAVVTAEPARVHRLINDFHKWVEWSPWEDLDPQLQRSYSGADSGVGARYAWSGNRKAGAGSMEIIGSADREIGVRLDFLKPMKATNMVTFILEPVETGTEVTWRMTGRQTGLMGVIGKFIPMDRFVGRDFEKGLARLQQAATTETA</sequence>
<dbReference type="RefSeq" id="WP_062968246.1">
    <property type="nucleotide sequence ID" value="NZ_JAAXOS010000023.1"/>
</dbReference>
<dbReference type="EMBL" id="JAAXOS010000023">
    <property type="protein sequence ID" value="NKY30941.1"/>
    <property type="molecule type" value="Genomic_DNA"/>
</dbReference>
<dbReference type="CDD" id="cd07818">
    <property type="entry name" value="SRPBCC_1"/>
    <property type="match status" value="1"/>
</dbReference>
<evidence type="ECO:0000313" key="2">
    <source>
        <dbReference type="Proteomes" id="UP000540698"/>
    </source>
</evidence>
<dbReference type="Proteomes" id="UP000540698">
    <property type="component" value="Unassembled WGS sequence"/>
</dbReference>
<name>A0A7X6R707_9NOCA</name>
<proteinExistence type="predicted"/>
<dbReference type="Gene3D" id="3.30.530.20">
    <property type="match status" value="1"/>
</dbReference>
<organism evidence="1 2">
    <name type="scientific">Nocardia gamkensis</name>
    <dbReference type="NCBI Taxonomy" id="352869"/>
    <lineage>
        <taxon>Bacteria</taxon>
        <taxon>Bacillati</taxon>
        <taxon>Actinomycetota</taxon>
        <taxon>Actinomycetes</taxon>
        <taxon>Mycobacteriales</taxon>
        <taxon>Nocardiaceae</taxon>
        <taxon>Nocardia</taxon>
    </lineage>
</organism>
<dbReference type="AlphaFoldDB" id="A0A7X6R707"/>
<dbReference type="SUPFAM" id="SSF55961">
    <property type="entry name" value="Bet v1-like"/>
    <property type="match status" value="1"/>
</dbReference>
<keyword evidence="2" id="KW-1185">Reference proteome</keyword>